<dbReference type="Proteomes" id="UP000030645">
    <property type="component" value="Unassembled WGS sequence"/>
</dbReference>
<feature type="compositionally biased region" description="Basic residues" evidence="1">
    <location>
        <begin position="39"/>
        <end position="55"/>
    </location>
</feature>
<accession>W9R6L1</accession>
<organism evidence="2 3">
    <name type="scientific">Morus notabilis</name>
    <dbReference type="NCBI Taxonomy" id="981085"/>
    <lineage>
        <taxon>Eukaryota</taxon>
        <taxon>Viridiplantae</taxon>
        <taxon>Streptophyta</taxon>
        <taxon>Embryophyta</taxon>
        <taxon>Tracheophyta</taxon>
        <taxon>Spermatophyta</taxon>
        <taxon>Magnoliopsida</taxon>
        <taxon>eudicotyledons</taxon>
        <taxon>Gunneridae</taxon>
        <taxon>Pentapetalae</taxon>
        <taxon>rosids</taxon>
        <taxon>fabids</taxon>
        <taxon>Rosales</taxon>
        <taxon>Moraceae</taxon>
        <taxon>Moreae</taxon>
        <taxon>Morus</taxon>
    </lineage>
</organism>
<reference evidence="3" key="1">
    <citation type="submission" date="2013-01" db="EMBL/GenBank/DDBJ databases">
        <title>Draft Genome Sequence of a Mulberry Tree, Morus notabilis C.K. Schneid.</title>
        <authorList>
            <person name="He N."/>
            <person name="Zhao S."/>
        </authorList>
    </citation>
    <scope>NUCLEOTIDE SEQUENCE</scope>
</reference>
<sequence length="72" mass="8452">MSKLHYLEGQNASEKVFLAKHEIQSKRKFAERDPQVVGKSRRLPSKTSRKAHTKLKHEDYAIPQQPYMEGMR</sequence>
<proteinExistence type="predicted"/>
<keyword evidence="3" id="KW-1185">Reference proteome</keyword>
<evidence type="ECO:0000256" key="1">
    <source>
        <dbReference type="SAM" id="MobiDB-lite"/>
    </source>
</evidence>
<name>W9R6L1_9ROSA</name>
<dbReference type="AlphaFoldDB" id="W9R6L1"/>
<dbReference type="EMBL" id="KE344656">
    <property type="protein sequence ID" value="EXB74739.1"/>
    <property type="molecule type" value="Genomic_DNA"/>
</dbReference>
<feature type="region of interest" description="Disordered" evidence="1">
    <location>
        <begin position="28"/>
        <end position="72"/>
    </location>
</feature>
<gene>
    <name evidence="2" type="ORF">L484_011018</name>
</gene>
<protein>
    <submittedName>
        <fullName evidence="2">Uncharacterized protein</fullName>
    </submittedName>
</protein>
<evidence type="ECO:0000313" key="3">
    <source>
        <dbReference type="Proteomes" id="UP000030645"/>
    </source>
</evidence>
<evidence type="ECO:0000313" key="2">
    <source>
        <dbReference type="EMBL" id="EXB74739.1"/>
    </source>
</evidence>